<gene>
    <name evidence="1" type="ORF">ACFO5I_04410</name>
</gene>
<keyword evidence="2" id="KW-1185">Reference proteome</keyword>
<dbReference type="RefSeq" id="WP_204655157.1">
    <property type="nucleotide sequence ID" value="NZ_JAFBFD010000063.1"/>
</dbReference>
<dbReference type="Pfam" id="PF18982">
    <property type="entry name" value="JetA"/>
    <property type="match status" value="1"/>
</dbReference>
<reference evidence="2" key="1">
    <citation type="journal article" date="2019" name="Int. J. Syst. Evol. Microbiol.">
        <title>The Global Catalogue of Microorganisms (GCM) 10K type strain sequencing project: providing services to taxonomists for standard genome sequencing and annotation.</title>
        <authorList>
            <consortium name="The Broad Institute Genomics Platform"/>
            <consortium name="The Broad Institute Genome Sequencing Center for Infectious Disease"/>
            <person name="Wu L."/>
            <person name="Ma J."/>
        </authorList>
    </citation>
    <scope>NUCLEOTIDE SEQUENCE [LARGE SCALE GENOMIC DNA]</scope>
    <source>
        <strain evidence="2">CGMCC 1.19032</strain>
    </source>
</reference>
<comment type="caution">
    <text evidence="1">The sequence shown here is derived from an EMBL/GenBank/DDBJ whole genome shotgun (WGS) entry which is preliminary data.</text>
</comment>
<proteinExistence type="predicted"/>
<protein>
    <submittedName>
        <fullName evidence="1">Wadjet anti-phage system protein JetA family protein</fullName>
    </submittedName>
</protein>
<evidence type="ECO:0000313" key="1">
    <source>
        <dbReference type="EMBL" id="MFC4718969.1"/>
    </source>
</evidence>
<evidence type="ECO:0000313" key="2">
    <source>
        <dbReference type="Proteomes" id="UP001595969"/>
    </source>
</evidence>
<name>A0ABV9MV95_9ENTE</name>
<accession>A0ABV9MV95</accession>
<dbReference type="InterPro" id="IPR043773">
    <property type="entry name" value="JetA"/>
</dbReference>
<dbReference type="Proteomes" id="UP001595969">
    <property type="component" value="Unassembled WGS sequence"/>
</dbReference>
<sequence length="462" mass="54696">MTKVFEKIPNDFFKILTSKHKELFLTAIFHLDDLLQGHIYFSRENAINSLQNHFLYLGISIEGLDYEDEYIEEIKNNRELAQSILRQLQKRGWIQINLEEGFTEQIFLPSYANRFVQLLKEIDLNEGQSYESYVFSTYSALKTGLENKANLLNGLMGAWNATKGLQRAIQSAYFELTKAYSKVIDEVSINEMLIQHFVNYKEEIIDQVLYPLKTRDSLPRFKNTILDLLDQYYQEENFDHLLNQNQQKHQTIEESQLQIFGYLNHLNHFYQQVSEQMDKIDQKRVDYTEKSIGKIQYRLRSDYQLKDKIDRLISMIKLQEKESVYQFFNAIETKTIDTESLYKPRKKKLDLTQATRRPVVRESEGVENFLAQRETLKMLVNPKYSSRKVDQFILGLLKEKAEISTMDYAIESYDAFILTIMGAIRGYEENKSGYTVIFYPEMIRNGYYGLPKMVFKKERKKK</sequence>
<dbReference type="EMBL" id="JBHSGS010000025">
    <property type="protein sequence ID" value="MFC4718969.1"/>
    <property type="molecule type" value="Genomic_DNA"/>
</dbReference>
<organism evidence="1 2">
    <name type="scientific">Enterococcus lemanii</name>
    <dbReference type="NCBI Taxonomy" id="1159752"/>
    <lineage>
        <taxon>Bacteria</taxon>
        <taxon>Bacillati</taxon>
        <taxon>Bacillota</taxon>
        <taxon>Bacilli</taxon>
        <taxon>Lactobacillales</taxon>
        <taxon>Enterococcaceae</taxon>
        <taxon>Enterococcus</taxon>
    </lineage>
</organism>